<dbReference type="EMBL" id="LR217695">
    <property type="protein sequence ID" value="VFP78249.1"/>
    <property type="molecule type" value="Genomic_DNA"/>
</dbReference>
<comment type="similarity">
    <text evidence="2">Belongs to the ZapA family. Type 1 subfamily.</text>
</comment>
<comment type="function">
    <text evidence="9">Activator of cell division through the inhibition of FtsZ GTPase activity, therefore promoting FtsZ assembly into bundles of protofilaments necessary for the formation of the division Z ring. It is recruited early at mid-cell but it is not essential for cell division.</text>
</comment>
<dbReference type="Proteomes" id="UP000294404">
    <property type="component" value="Chromosome"/>
</dbReference>
<keyword evidence="4" id="KW-0963">Cytoplasm</keyword>
<evidence type="ECO:0000313" key="12">
    <source>
        <dbReference type="EMBL" id="VFP78249.1"/>
    </source>
</evidence>
<keyword evidence="8" id="KW-0131">Cell cycle</keyword>
<dbReference type="Pfam" id="PF05164">
    <property type="entry name" value="ZapA"/>
    <property type="match status" value="1"/>
</dbReference>
<dbReference type="GO" id="GO:0000921">
    <property type="term" value="P:septin ring assembly"/>
    <property type="evidence" value="ECO:0007669"/>
    <property type="project" value="TreeGrafter"/>
</dbReference>
<name>A0A451CYZ8_9GAMM</name>
<protein>
    <recommendedName>
        <fullName evidence="3">Cell division protein ZapA</fullName>
    </recommendedName>
    <alternativeName>
        <fullName evidence="11">Z ring-associated protein ZapA</fullName>
    </alternativeName>
</protein>
<evidence type="ECO:0000256" key="7">
    <source>
        <dbReference type="ARBA" id="ARBA00023210"/>
    </source>
</evidence>
<reference evidence="12 13" key="1">
    <citation type="submission" date="2019-02" db="EMBL/GenBank/DDBJ databases">
        <authorList>
            <person name="Manzano-Marin A."/>
            <person name="Manzano-Marin A."/>
        </authorList>
    </citation>
    <scope>NUCLEOTIDE SEQUENCE [LARGE SCALE GENOMIC DNA]</scope>
    <source>
        <strain evidence="12 13">BuCicuneomaculata</strain>
    </source>
</reference>
<evidence type="ECO:0000256" key="6">
    <source>
        <dbReference type="ARBA" id="ARBA00023054"/>
    </source>
</evidence>
<dbReference type="GO" id="GO:0000917">
    <property type="term" value="P:division septum assembly"/>
    <property type="evidence" value="ECO:0007669"/>
    <property type="project" value="UniProtKB-KW"/>
</dbReference>
<evidence type="ECO:0000256" key="9">
    <source>
        <dbReference type="ARBA" id="ARBA00024910"/>
    </source>
</evidence>
<dbReference type="OrthoDB" id="5917174at2"/>
<dbReference type="GO" id="GO:0030428">
    <property type="term" value="C:cell septum"/>
    <property type="evidence" value="ECO:0007669"/>
    <property type="project" value="TreeGrafter"/>
</dbReference>
<dbReference type="GO" id="GO:0005829">
    <property type="term" value="C:cytosol"/>
    <property type="evidence" value="ECO:0007669"/>
    <property type="project" value="TreeGrafter"/>
</dbReference>
<gene>
    <name evidence="12" type="primary">zapA</name>
    <name evidence="12" type="ORF">BUCICUMA2628_267</name>
</gene>
<dbReference type="RefSeq" id="WP_154027522.1">
    <property type="nucleotide sequence ID" value="NZ_LR217695.1"/>
</dbReference>
<dbReference type="InterPro" id="IPR042233">
    <property type="entry name" value="Cell_div_ZapA_N"/>
</dbReference>
<dbReference type="GO" id="GO:0032153">
    <property type="term" value="C:cell division site"/>
    <property type="evidence" value="ECO:0007669"/>
    <property type="project" value="TreeGrafter"/>
</dbReference>
<dbReference type="InterPro" id="IPR036192">
    <property type="entry name" value="Cell_div_ZapA-like_sf"/>
</dbReference>
<evidence type="ECO:0000256" key="4">
    <source>
        <dbReference type="ARBA" id="ARBA00022490"/>
    </source>
</evidence>
<sequence>MSSQSIDIEVLGRFIRVNCPDENSSDLYYTANILNQRLEKLKEQTGTYNIEKLIFVTALNVCYELELEKQKSVHCIKHVKSRMLVLNEMIDKALEQE</sequence>
<proteinExistence type="inferred from homology"/>
<dbReference type="PANTHER" id="PTHR34981:SF1">
    <property type="entry name" value="CELL DIVISION PROTEIN ZAPA"/>
    <property type="match status" value="1"/>
</dbReference>
<dbReference type="PANTHER" id="PTHR34981">
    <property type="entry name" value="CELL DIVISION PROTEIN ZAPA"/>
    <property type="match status" value="1"/>
</dbReference>
<dbReference type="SUPFAM" id="SSF102829">
    <property type="entry name" value="Cell division protein ZapA-like"/>
    <property type="match status" value="1"/>
</dbReference>
<comment type="subcellular location">
    <subcellularLocation>
        <location evidence="1">Cytoplasm</location>
    </subcellularLocation>
</comment>
<evidence type="ECO:0000256" key="2">
    <source>
        <dbReference type="ARBA" id="ARBA00010074"/>
    </source>
</evidence>
<keyword evidence="7" id="KW-0717">Septation</keyword>
<keyword evidence="5 12" id="KW-0132">Cell division</keyword>
<organism evidence="12 13">
    <name type="scientific">Buchnera aphidicola</name>
    <name type="common">Cinara cuneomaculata</name>
    <dbReference type="NCBI Taxonomy" id="1660040"/>
    <lineage>
        <taxon>Bacteria</taxon>
        <taxon>Pseudomonadati</taxon>
        <taxon>Pseudomonadota</taxon>
        <taxon>Gammaproteobacteria</taxon>
        <taxon>Enterobacterales</taxon>
        <taxon>Erwiniaceae</taxon>
        <taxon>Buchnera</taxon>
    </lineage>
</organism>
<evidence type="ECO:0000256" key="11">
    <source>
        <dbReference type="ARBA" id="ARBA00033158"/>
    </source>
</evidence>
<accession>A0A451CYZ8</accession>
<keyword evidence="6" id="KW-0175">Coiled coil</keyword>
<evidence type="ECO:0000256" key="5">
    <source>
        <dbReference type="ARBA" id="ARBA00022618"/>
    </source>
</evidence>
<evidence type="ECO:0000256" key="3">
    <source>
        <dbReference type="ARBA" id="ARBA00015195"/>
    </source>
</evidence>
<comment type="subunit">
    <text evidence="10">Homodimer. Interacts with FtsZ.</text>
</comment>
<evidence type="ECO:0000313" key="13">
    <source>
        <dbReference type="Proteomes" id="UP000294404"/>
    </source>
</evidence>
<evidence type="ECO:0000256" key="1">
    <source>
        <dbReference type="ARBA" id="ARBA00004496"/>
    </source>
</evidence>
<evidence type="ECO:0000256" key="10">
    <source>
        <dbReference type="ARBA" id="ARBA00026068"/>
    </source>
</evidence>
<dbReference type="GO" id="GO:0043093">
    <property type="term" value="P:FtsZ-dependent cytokinesis"/>
    <property type="evidence" value="ECO:0007669"/>
    <property type="project" value="TreeGrafter"/>
</dbReference>
<dbReference type="Gene3D" id="1.20.5.50">
    <property type="match status" value="1"/>
</dbReference>
<dbReference type="AlphaFoldDB" id="A0A451CYZ8"/>
<evidence type="ECO:0000256" key="8">
    <source>
        <dbReference type="ARBA" id="ARBA00023306"/>
    </source>
</evidence>
<dbReference type="Gene3D" id="3.30.160.880">
    <property type="entry name" value="Cell division protein ZapA protomer, N-terminal domain"/>
    <property type="match status" value="1"/>
</dbReference>
<dbReference type="InterPro" id="IPR007838">
    <property type="entry name" value="Cell_div_ZapA-like"/>
</dbReference>